<accession>A0A0C9Y668</accession>
<dbReference type="AlphaFoldDB" id="A0A0C9Y668"/>
<name>A0A0C9Y668_9AGAR</name>
<keyword evidence="3" id="KW-1185">Reference proteome</keyword>
<feature type="compositionally biased region" description="Low complexity" evidence="1">
    <location>
        <begin position="19"/>
        <end position="28"/>
    </location>
</feature>
<evidence type="ECO:0000313" key="3">
    <source>
        <dbReference type="Proteomes" id="UP000054477"/>
    </source>
</evidence>
<sequence>MYEPNIELTSFRRNGLGVKSKSQLQQQPQKHHKPAAALDTTTTPSARMISIGRDM</sequence>
<dbReference type="HOGENOM" id="CLU_3032699_0_0_1"/>
<feature type="region of interest" description="Disordered" evidence="1">
    <location>
        <begin position="1"/>
        <end position="45"/>
    </location>
</feature>
<dbReference type="Proteomes" id="UP000054477">
    <property type="component" value="Unassembled WGS sequence"/>
</dbReference>
<protein>
    <submittedName>
        <fullName evidence="2">Uncharacterized protein</fullName>
    </submittedName>
</protein>
<proteinExistence type="predicted"/>
<evidence type="ECO:0000256" key="1">
    <source>
        <dbReference type="SAM" id="MobiDB-lite"/>
    </source>
</evidence>
<reference evidence="3" key="2">
    <citation type="submission" date="2015-01" db="EMBL/GenBank/DDBJ databases">
        <title>Evolutionary Origins and Diversification of the Mycorrhizal Mutualists.</title>
        <authorList>
            <consortium name="DOE Joint Genome Institute"/>
            <consortium name="Mycorrhizal Genomics Consortium"/>
            <person name="Kohler A."/>
            <person name="Kuo A."/>
            <person name="Nagy L.G."/>
            <person name="Floudas D."/>
            <person name="Copeland A."/>
            <person name="Barry K.W."/>
            <person name="Cichocki N."/>
            <person name="Veneault-Fourrey C."/>
            <person name="LaButti K."/>
            <person name="Lindquist E.A."/>
            <person name="Lipzen A."/>
            <person name="Lundell T."/>
            <person name="Morin E."/>
            <person name="Murat C."/>
            <person name="Riley R."/>
            <person name="Ohm R."/>
            <person name="Sun H."/>
            <person name="Tunlid A."/>
            <person name="Henrissat B."/>
            <person name="Grigoriev I.V."/>
            <person name="Hibbett D.S."/>
            <person name="Martin F."/>
        </authorList>
    </citation>
    <scope>NUCLEOTIDE SEQUENCE [LARGE SCALE GENOMIC DNA]</scope>
    <source>
        <strain evidence="3">LaAM-08-1</strain>
    </source>
</reference>
<reference evidence="2 3" key="1">
    <citation type="submission" date="2014-04" db="EMBL/GenBank/DDBJ databases">
        <authorList>
            <consortium name="DOE Joint Genome Institute"/>
            <person name="Kuo A."/>
            <person name="Kohler A."/>
            <person name="Nagy L.G."/>
            <person name="Floudas D."/>
            <person name="Copeland A."/>
            <person name="Barry K.W."/>
            <person name="Cichocki N."/>
            <person name="Veneault-Fourrey C."/>
            <person name="LaButti K."/>
            <person name="Lindquist E.A."/>
            <person name="Lipzen A."/>
            <person name="Lundell T."/>
            <person name="Morin E."/>
            <person name="Murat C."/>
            <person name="Sun H."/>
            <person name="Tunlid A."/>
            <person name="Henrissat B."/>
            <person name="Grigoriev I.V."/>
            <person name="Hibbett D.S."/>
            <person name="Martin F."/>
            <person name="Nordberg H.P."/>
            <person name="Cantor M.N."/>
            <person name="Hua S.X."/>
        </authorList>
    </citation>
    <scope>NUCLEOTIDE SEQUENCE [LARGE SCALE GENOMIC DNA]</scope>
    <source>
        <strain evidence="2 3">LaAM-08-1</strain>
    </source>
</reference>
<evidence type="ECO:0000313" key="2">
    <source>
        <dbReference type="EMBL" id="KIK05722.1"/>
    </source>
</evidence>
<organism evidence="2 3">
    <name type="scientific">Laccaria amethystina LaAM-08-1</name>
    <dbReference type="NCBI Taxonomy" id="1095629"/>
    <lineage>
        <taxon>Eukaryota</taxon>
        <taxon>Fungi</taxon>
        <taxon>Dikarya</taxon>
        <taxon>Basidiomycota</taxon>
        <taxon>Agaricomycotina</taxon>
        <taxon>Agaricomycetes</taxon>
        <taxon>Agaricomycetidae</taxon>
        <taxon>Agaricales</taxon>
        <taxon>Agaricineae</taxon>
        <taxon>Hydnangiaceae</taxon>
        <taxon>Laccaria</taxon>
    </lineage>
</organism>
<dbReference type="EMBL" id="KN838558">
    <property type="protein sequence ID" value="KIK05722.1"/>
    <property type="molecule type" value="Genomic_DNA"/>
</dbReference>
<gene>
    <name evidence="2" type="ORF">K443DRAFT_675000</name>
</gene>